<dbReference type="Pfam" id="PF01476">
    <property type="entry name" value="LysM"/>
    <property type="match status" value="2"/>
</dbReference>
<dbReference type="AlphaFoldDB" id="A0A6J6KE52"/>
<dbReference type="PANTHER" id="PTHR33734">
    <property type="entry name" value="LYSM DOMAIN-CONTAINING GPI-ANCHORED PROTEIN 2"/>
    <property type="match status" value="1"/>
</dbReference>
<dbReference type="InterPro" id="IPR018392">
    <property type="entry name" value="LysM"/>
</dbReference>
<dbReference type="PANTHER" id="PTHR33734:SF22">
    <property type="entry name" value="MEMBRANE-BOUND LYTIC MUREIN TRANSGLYCOSYLASE D"/>
    <property type="match status" value="1"/>
</dbReference>
<feature type="domain" description="LysM" evidence="1">
    <location>
        <begin position="152"/>
        <end position="197"/>
    </location>
</feature>
<dbReference type="SUPFAM" id="SSF54106">
    <property type="entry name" value="LysM domain"/>
    <property type="match status" value="2"/>
</dbReference>
<dbReference type="Gene3D" id="3.10.350.10">
    <property type="entry name" value="LysM domain"/>
    <property type="match status" value="2"/>
</dbReference>
<dbReference type="PROSITE" id="PS51782">
    <property type="entry name" value="LYSM"/>
    <property type="match status" value="2"/>
</dbReference>
<dbReference type="GO" id="GO:0008932">
    <property type="term" value="F:lytic endotransglycosylase activity"/>
    <property type="evidence" value="ECO:0007669"/>
    <property type="project" value="TreeGrafter"/>
</dbReference>
<proteinExistence type="predicted"/>
<sequence length="202" mass="20961">MEKSSAPIRTRKAAVHGSLVLAAIFFVGACSTEISGSATTIVPVGPTDFQTIPPVQTTLPNIVTTLPPGSVGVEQTYTVRQGDSPILVANLFGITVAELLAWNGLVSSAQFPYAGTQLKIPPTAMVSNPTIPISPDISAGPSTPGCDPRPAGTYQVARGDSLYIIRRKFCVSLGALLSANGWQSSDVLIYPGQNINIPASGL</sequence>
<name>A0A6J6KE52_9ZZZZ</name>
<evidence type="ECO:0000313" key="2">
    <source>
        <dbReference type="EMBL" id="CAB4647416.1"/>
    </source>
</evidence>
<dbReference type="SMART" id="SM00257">
    <property type="entry name" value="LysM"/>
    <property type="match status" value="2"/>
</dbReference>
<dbReference type="PROSITE" id="PS51257">
    <property type="entry name" value="PROKAR_LIPOPROTEIN"/>
    <property type="match status" value="1"/>
</dbReference>
<accession>A0A6J6KE52</accession>
<dbReference type="EMBL" id="CAEZWB010000063">
    <property type="protein sequence ID" value="CAB4647416.1"/>
    <property type="molecule type" value="Genomic_DNA"/>
</dbReference>
<dbReference type="InterPro" id="IPR036779">
    <property type="entry name" value="LysM_dom_sf"/>
</dbReference>
<dbReference type="CDD" id="cd00118">
    <property type="entry name" value="LysM"/>
    <property type="match status" value="2"/>
</dbReference>
<evidence type="ECO:0000259" key="1">
    <source>
        <dbReference type="PROSITE" id="PS51782"/>
    </source>
</evidence>
<organism evidence="2">
    <name type="scientific">freshwater metagenome</name>
    <dbReference type="NCBI Taxonomy" id="449393"/>
    <lineage>
        <taxon>unclassified sequences</taxon>
        <taxon>metagenomes</taxon>
        <taxon>ecological metagenomes</taxon>
    </lineage>
</organism>
<feature type="domain" description="LysM" evidence="1">
    <location>
        <begin position="75"/>
        <end position="120"/>
    </location>
</feature>
<gene>
    <name evidence="2" type="ORF">UFOPK2166_00608</name>
</gene>
<protein>
    <submittedName>
        <fullName evidence="2">Unannotated protein</fullName>
    </submittedName>
</protein>
<reference evidence="2" key="1">
    <citation type="submission" date="2020-05" db="EMBL/GenBank/DDBJ databases">
        <authorList>
            <person name="Chiriac C."/>
            <person name="Salcher M."/>
            <person name="Ghai R."/>
            <person name="Kavagutti S V."/>
        </authorList>
    </citation>
    <scope>NUCLEOTIDE SEQUENCE</scope>
</reference>